<keyword evidence="1" id="KW-0812">Transmembrane</keyword>
<keyword evidence="1" id="KW-0472">Membrane</keyword>
<protein>
    <submittedName>
        <fullName evidence="2">Uncharacterized protein</fullName>
    </submittedName>
</protein>
<sequence length="139" mass="15874">MLSWILQITIISIILIFLVHHLIQFFRDTLTVPKIKDLVNAPTQKYENMFSAMNRGSQNENIDYNTNFDESYKKSLLPPSGSVSTSLSPTEFDVASMKDELKSYLKNQHFQSSSSINDLESNYMSAPSSKKKVKITELM</sequence>
<evidence type="ECO:0000256" key="1">
    <source>
        <dbReference type="SAM" id="Phobius"/>
    </source>
</evidence>
<dbReference type="EMBL" id="MN739669">
    <property type="protein sequence ID" value="QHT19759.1"/>
    <property type="molecule type" value="Genomic_DNA"/>
</dbReference>
<proteinExistence type="predicted"/>
<name>A0A6C0DUR1_9ZZZZ</name>
<evidence type="ECO:0000313" key="2">
    <source>
        <dbReference type="EMBL" id="QHT19759.1"/>
    </source>
</evidence>
<keyword evidence="1" id="KW-1133">Transmembrane helix</keyword>
<organism evidence="2">
    <name type="scientific">viral metagenome</name>
    <dbReference type="NCBI Taxonomy" id="1070528"/>
    <lineage>
        <taxon>unclassified sequences</taxon>
        <taxon>metagenomes</taxon>
        <taxon>organismal metagenomes</taxon>
    </lineage>
</organism>
<feature type="transmembrane region" description="Helical" evidence="1">
    <location>
        <begin position="6"/>
        <end position="26"/>
    </location>
</feature>
<accession>A0A6C0DUR1</accession>
<dbReference type="AlphaFoldDB" id="A0A6C0DUR1"/>
<reference evidence="2" key="1">
    <citation type="journal article" date="2020" name="Nature">
        <title>Giant virus diversity and host interactions through global metagenomics.</title>
        <authorList>
            <person name="Schulz F."/>
            <person name="Roux S."/>
            <person name="Paez-Espino D."/>
            <person name="Jungbluth S."/>
            <person name="Walsh D.A."/>
            <person name="Denef V.J."/>
            <person name="McMahon K.D."/>
            <person name="Konstantinidis K.T."/>
            <person name="Eloe-Fadrosh E.A."/>
            <person name="Kyrpides N.C."/>
            <person name="Woyke T."/>
        </authorList>
    </citation>
    <scope>NUCLEOTIDE SEQUENCE</scope>
    <source>
        <strain evidence="2">GVMAG-M-3300023174-5</strain>
    </source>
</reference>